<proteinExistence type="predicted"/>
<dbReference type="AlphaFoldDB" id="A0A6A1V7S3"/>
<dbReference type="OrthoDB" id="418495at2759"/>
<organism evidence="3 4">
    <name type="scientific">Morella rubra</name>
    <name type="common">Chinese bayberry</name>
    <dbReference type="NCBI Taxonomy" id="262757"/>
    <lineage>
        <taxon>Eukaryota</taxon>
        <taxon>Viridiplantae</taxon>
        <taxon>Streptophyta</taxon>
        <taxon>Embryophyta</taxon>
        <taxon>Tracheophyta</taxon>
        <taxon>Spermatophyta</taxon>
        <taxon>Magnoliopsida</taxon>
        <taxon>eudicotyledons</taxon>
        <taxon>Gunneridae</taxon>
        <taxon>Pentapetalae</taxon>
        <taxon>rosids</taxon>
        <taxon>fabids</taxon>
        <taxon>Fagales</taxon>
        <taxon>Myricaceae</taxon>
        <taxon>Morella</taxon>
    </lineage>
</organism>
<dbReference type="Pfam" id="PF14389">
    <property type="entry name" value="Lzipper-MIP1"/>
    <property type="match status" value="1"/>
</dbReference>
<dbReference type="InterPro" id="IPR006869">
    <property type="entry name" value="DUF547"/>
</dbReference>
<reference evidence="3 4" key="1">
    <citation type="journal article" date="2019" name="Plant Biotechnol. J.">
        <title>The red bayberry genome and genetic basis of sex determination.</title>
        <authorList>
            <person name="Jia H.M."/>
            <person name="Jia H.J."/>
            <person name="Cai Q.L."/>
            <person name="Wang Y."/>
            <person name="Zhao H.B."/>
            <person name="Yang W.F."/>
            <person name="Wang G.Y."/>
            <person name="Li Y.H."/>
            <person name="Zhan D.L."/>
            <person name="Shen Y.T."/>
            <person name="Niu Q.F."/>
            <person name="Chang L."/>
            <person name="Qiu J."/>
            <person name="Zhao L."/>
            <person name="Xie H.B."/>
            <person name="Fu W.Y."/>
            <person name="Jin J."/>
            <person name="Li X.W."/>
            <person name="Jiao Y."/>
            <person name="Zhou C.C."/>
            <person name="Tu T."/>
            <person name="Chai C.Y."/>
            <person name="Gao J.L."/>
            <person name="Fan L.J."/>
            <person name="van de Weg E."/>
            <person name="Wang J.Y."/>
            <person name="Gao Z.S."/>
        </authorList>
    </citation>
    <scope>NUCLEOTIDE SEQUENCE [LARGE SCALE GENOMIC DNA]</scope>
    <source>
        <tissue evidence="3">Leaves</tissue>
    </source>
</reference>
<dbReference type="Pfam" id="PF04784">
    <property type="entry name" value="DUF547"/>
    <property type="match status" value="1"/>
</dbReference>
<feature type="domain" description="Ternary complex factor MIP1 leucine-zipper" evidence="2">
    <location>
        <begin position="76"/>
        <end position="155"/>
    </location>
</feature>
<evidence type="ECO:0000313" key="3">
    <source>
        <dbReference type="EMBL" id="KAB1207220.1"/>
    </source>
</evidence>
<protein>
    <recommendedName>
        <fullName evidence="5">DUF547 domain-containing protein</fullName>
    </recommendedName>
</protein>
<accession>A0A6A1V7S3</accession>
<comment type="caution">
    <text evidence="3">The sequence shown here is derived from an EMBL/GenBank/DDBJ whole genome shotgun (WGS) entry which is preliminary data.</text>
</comment>
<evidence type="ECO:0000259" key="1">
    <source>
        <dbReference type="Pfam" id="PF04784"/>
    </source>
</evidence>
<dbReference type="InterPro" id="IPR025757">
    <property type="entry name" value="MIP1_Leuzipper"/>
</dbReference>
<keyword evidence="4" id="KW-1185">Reference proteome</keyword>
<dbReference type="PANTHER" id="PTHR23054:SF20">
    <property type="entry name" value="DUF547 DOMAIN-CONTAINING PROTEIN"/>
    <property type="match status" value="1"/>
</dbReference>
<dbReference type="Proteomes" id="UP000516437">
    <property type="component" value="Chromosome 7"/>
</dbReference>
<feature type="domain" description="DUF547" evidence="1">
    <location>
        <begin position="408"/>
        <end position="537"/>
    </location>
</feature>
<evidence type="ECO:0000259" key="2">
    <source>
        <dbReference type="Pfam" id="PF14389"/>
    </source>
</evidence>
<dbReference type="PANTHER" id="PTHR23054">
    <property type="entry name" value="TERNARY COMPLEX FACTOR MIP1, LEUCINE-ZIPPER-RELATED"/>
    <property type="match status" value="1"/>
</dbReference>
<evidence type="ECO:0008006" key="5">
    <source>
        <dbReference type="Google" id="ProtNLM"/>
    </source>
</evidence>
<name>A0A6A1V7S3_9ROSI</name>
<evidence type="ECO:0000313" key="4">
    <source>
        <dbReference type="Proteomes" id="UP000516437"/>
    </source>
</evidence>
<gene>
    <name evidence="3" type="ORF">CJ030_MR7G011541</name>
</gene>
<sequence length="615" mass="70379">MREIKLRGSSLKLFNFMEEKVSRHKRSKSYSDPIEIEVKADKLNSVLESSYQVRMELEQSAVGIEAKKRRPFDADLQSSLKQEVLQLQRQLQDQFLVRGALEKALSYRPLLHDATVESSVPKHAQELIKEIAVLELEVVYLEQYLLSLYRKKFDQQISSLPTVEERSNWTAVMPKENFGEVGGYDAISEKEDRVIHSSPLMLPRNSSANPPEWIDLRGSQKLLDSSIHCSHSSLSQNSAYLTRTPPKAVDLYHSLPLSMLEQAQTADSNLSLADHLGTHYSGHILETPNWLSEEMIRCISEIYCELAEPPLMNHNYPSSPVAFSSSLYECSSEGQSDKTSSHCKKFLSFNSHFNNPFHVAGSKDFTGPYCTMVKVQLIRRGSQKLSEIEYMLRRFRSLVSRLEVVDPRKMKHEEKLAFWINIHNALVMHAFLVYGIPHHNVKRISLLLKACVQAVYNVGGQTITVDIIQSSILGCRLPRPGQEAILILRIRAAILLPTAILKMKICDHDTEFNIQEVRVYTSKRVFEELETAKEEYIQSTFSIRRDQKILLPKIVESFAKDSGLCSADLAQMVEHFIADTPRKGILQCQHKKTWKGIEWIPHNFTFRYMLSKELA</sequence>
<dbReference type="EMBL" id="RXIC02000025">
    <property type="protein sequence ID" value="KAB1207220.1"/>
    <property type="molecule type" value="Genomic_DNA"/>
</dbReference>